<dbReference type="GeneID" id="36606076"/>
<dbReference type="Proteomes" id="UP000241546">
    <property type="component" value="Unassembled WGS sequence"/>
</dbReference>
<accession>A0A2T4AZY6</accession>
<organism evidence="1 2">
    <name type="scientific">Trichoderma citrinoviride</name>
    <dbReference type="NCBI Taxonomy" id="58853"/>
    <lineage>
        <taxon>Eukaryota</taxon>
        <taxon>Fungi</taxon>
        <taxon>Dikarya</taxon>
        <taxon>Ascomycota</taxon>
        <taxon>Pezizomycotina</taxon>
        <taxon>Sordariomycetes</taxon>
        <taxon>Hypocreomycetidae</taxon>
        <taxon>Hypocreales</taxon>
        <taxon>Hypocreaceae</taxon>
        <taxon>Trichoderma</taxon>
    </lineage>
</organism>
<dbReference type="RefSeq" id="XP_024745954.1">
    <property type="nucleotide sequence ID" value="XM_024897958.1"/>
</dbReference>
<sequence>MAVLCNTVLPKALSFIISHPSFVPFVALQGRPAPAMDAENASVPSDTPTNLGGQSVLSSTLFHHGRPEWEDVKIVCRKLLEKGLDDHIEADCESILRYIKSLFHKDCGPLTGPFWNPHHIEDIFKATVKHAKQQQQGKDKVILSRDSFEAVVPTPHHWYSLALGRAKSKMDQAAHLGLGHM</sequence>
<evidence type="ECO:0000313" key="2">
    <source>
        <dbReference type="Proteomes" id="UP000241546"/>
    </source>
</evidence>
<name>A0A2T4AZY6_9HYPO</name>
<keyword evidence="2" id="KW-1185">Reference proteome</keyword>
<reference evidence="2" key="1">
    <citation type="submission" date="2016-07" db="EMBL/GenBank/DDBJ databases">
        <title>Multiple horizontal gene transfer events from other fungi enriched the ability of initially mycotrophic Trichoderma (Ascomycota) to feed on dead plant biomass.</title>
        <authorList>
            <consortium name="DOE Joint Genome Institute"/>
            <person name="Atanasova L."/>
            <person name="Chenthamara K."/>
            <person name="Zhang J."/>
            <person name="Grujic M."/>
            <person name="Henrissat B."/>
            <person name="Kuo A."/>
            <person name="Aerts A."/>
            <person name="Salamov A."/>
            <person name="Lipzen A."/>
            <person name="Labutti K."/>
            <person name="Barry K."/>
            <person name="Miao Y."/>
            <person name="Rahimi M.J."/>
            <person name="Shen Q."/>
            <person name="Grigoriev I.V."/>
            <person name="Kubicek C.P."/>
            <person name="Druzhinina I.S."/>
        </authorList>
    </citation>
    <scope>NUCLEOTIDE SEQUENCE [LARGE SCALE GENOMIC DNA]</scope>
    <source>
        <strain evidence="2">TUCIM 6016</strain>
    </source>
</reference>
<protein>
    <submittedName>
        <fullName evidence="1">Uncharacterized protein</fullName>
    </submittedName>
</protein>
<gene>
    <name evidence="1" type="ORF">BBK36DRAFT_23406</name>
</gene>
<proteinExistence type="predicted"/>
<dbReference type="EMBL" id="KZ680222">
    <property type="protein sequence ID" value="PTB62634.1"/>
    <property type="molecule type" value="Genomic_DNA"/>
</dbReference>
<dbReference type="AlphaFoldDB" id="A0A2T4AZY6"/>
<evidence type="ECO:0000313" key="1">
    <source>
        <dbReference type="EMBL" id="PTB62634.1"/>
    </source>
</evidence>